<dbReference type="OrthoDB" id="658024at2"/>
<reference evidence="2" key="1">
    <citation type="submission" date="2009-08" db="EMBL/GenBank/DDBJ databases">
        <title>The complete genome of Chitinophaga pinensis DSM 2588.</title>
        <authorList>
            <consortium name="US DOE Joint Genome Institute (JGI-PGF)"/>
            <person name="Lucas S."/>
            <person name="Copeland A."/>
            <person name="Lapidus A."/>
            <person name="Glavina del Rio T."/>
            <person name="Dalin E."/>
            <person name="Tice H."/>
            <person name="Bruce D."/>
            <person name="Goodwin L."/>
            <person name="Pitluck S."/>
            <person name="Kyrpides N."/>
            <person name="Mavromatis K."/>
            <person name="Ivanova N."/>
            <person name="Mikhailova N."/>
            <person name="Sims D."/>
            <person name="Meinche L."/>
            <person name="Brettin T."/>
            <person name="Detter J.C."/>
            <person name="Han C."/>
            <person name="Larimer F."/>
            <person name="Land M."/>
            <person name="Hauser L."/>
            <person name="Markowitz V."/>
            <person name="Cheng J.-F."/>
            <person name="Hugenholtz P."/>
            <person name="Woyke T."/>
            <person name="Wu D."/>
            <person name="Spring S."/>
            <person name="Klenk H.-P."/>
            <person name="Eisen J.A."/>
        </authorList>
    </citation>
    <scope>NUCLEOTIDE SEQUENCE [LARGE SCALE GENOMIC DNA]</scope>
    <source>
        <strain evidence="2">ATCC 43595 / DSM 2588 / LMG 13176 / NBRC 15968 / NCIMB 11800 / UQM 2034</strain>
    </source>
</reference>
<organism evidence="1 2">
    <name type="scientific">Chitinophaga pinensis (strain ATCC 43595 / DSM 2588 / LMG 13176 / NBRC 15968 / NCIMB 11800 / UQM 2034)</name>
    <dbReference type="NCBI Taxonomy" id="485918"/>
    <lineage>
        <taxon>Bacteria</taxon>
        <taxon>Pseudomonadati</taxon>
        <taxon>Bacteroidota</taxon>
        <taxon>Chitinophagia</taxon>
        <taxon>Chitinophagales</taxon>
        <taxon>Chitinophagaceae</taxon>
        <taxon>Chitinophaga</taxon>
    </lineage>
</organism>
<name>A0A979G8C4_CHIPD</name>
<proteinExistence type="predicted"/>
<gene>
    <name evidence="1" type="ordered locus">Cpin_5220</name>
</gene>
<protein>
    <submittedName>
        <fullName evidence="1">Uncharacterized protein</fullName>
    </submittedName>
</protein>
<evidence type="ECO:0000313" key="2">
    <source>
        <dbReference type="Proteomes" id="UP000002215"/>
    </source>
</evidence>
<evidence type="ECO:0000313" key="1">
    <source>
        <dbReference type="EMBL" id="ACU62651.1"/>
    </source>
</evidence>
<sequence length="210" mass="25098">MGLDIHHFKITEKYDTDLEYFFLDQLAACPEMISRHEHLIAEVKEPEGYFDVLIFKNQKELHAYAQKHPVPSDSAFIVGGADHLEQELKKSVHQYNLIPSDFYSVQHSYTHTSFFIKTNITYTRRCYSMNYIRRKVLYHTDAGYQRSGMNSQFFKHFTNDTLYFRKEDVISALRYIYDDDPSYYKELVDNFQHNFIDNFIEGDSIFFISW</sequence>
<reference evidence="1 2" key="2">
    <citation type="journal article" date="2010" name="Stand. Genomic Sci.">
        <title>Complete genome sequence of Chitinophaga pinensis type strain (UQM 2034).</title>
        <authorList>
            <person name="Glavina Del Rio T."/>
            <person name="Abt B."/>
            <person name="Spring S."/>
            <person name="Lapidus A."/>
            <person name="Nolan M."/>
            <person name="Tice H."/>
            <person name="Copeland A."/>
            <person name="Cheng J.F."/>
            <person name="Chen F."/>
            <person name="Bruce D."/>
            <person name="Goodwin L."/>
            <person name="Pitluck S."/>
            <person name="Ivanova N."/>
            <person name="Mavromatis K."/>
            <person name="Mikhailova N."/>
            <person name="Pati A."/>
            <person name="Chen A."/>
            <person name="Palaniappan K."/>
            <person name="Land M."/>
            <person name="Hauser L."/>
            <person name="Chang Y.J."/>
            <person name="Jeffries C.D."/>
            <person name="Chain P."/>
            <person name="Saunders E."/>
            <person name="Detter J.C."/>
            <person name="Brettin T."/>
            <person name="Rohde M."/>
            <person name="Goker M."/>
            <person name="Bristow J."/>
            <person name="Eisen J.A."/>
            <person name="Markowitz V."/>
            <person name="Hugenholtz P."/>
            <person name="Kyrpides N.C."/>
            <person name="Klenk H.P."/>
            <person name="Lucas S."/>
        </authorList>
    </citation>
    <scope>NUCLEOTIDE SEQUENCE [LARGE SCALE GENOMIC DNA]</scope>
    <source>
        <strain evidence="2">ATCC 43595 / DSM 2588 / LMG 13176 / NBRC 15968 / NCIMB 11800 / UQM 2034</strain>
    </source>
</reference>
<dbReference type="EMBL" id="CP001699">
    <property type="protein sequence ID" value="ACU62651.1"/>
    <property type="molecule type" value="Genomic_DNA"/>
</dbReference>
<dbReference type="AlphaFoldDB" id="A0A979G8C4"/>
<dbReference type="RefSeq" id="WP_012792819.1">
    <property type="nucleotide sequence ID" value="NC_013132.1"/>
</dbReference>
<dbReference type="KEGG" id="cpi:Cpin_5220"/>
<accession>A0A979G8C4</accession>
<dbReference type="Proteomes" id="UP000002215">
    <property type="component" value="Chromosome"/>
</dbReference>